<evidence type="ECO:0000313" key="1">
    <source>
        <dbReference type="EMBL" id="PPK63508.1"/>
    </source>
</evidence>
<dbReference type="RefSeq" id="WP_181043854.1">
    <property type="nucleotide sequence ID" value="NZ_CP154825.1"/>
</dbReference>
<accession>A0A2S6GE43</accession>
<dbReference type="Proteomes" id="UP000239203">
    <property type="component" value="Unassembled WGS sequence"/>
</dbReference>
<keyword evidence="2" id="KW-1185">Reference proteome</keyword>
<protein>
    <submittedName>
        <fullName evidence="1">Uncharacterized protein</fullName>
    </submittedName>
</protein>
<reference evidence="1 2" key="1">
    <citation type="submission" date="2018-02" db="EMBL/GenBank/DDBJ databases">
        <title>Genomic Encyclopedia of Archaeal and Bacterial Type Strains, Phase II (KMG-II): from individual species to whole genera.</title>
        <authorList>
            <person name="Goeker M."/>
        </authorList>
    </citation>
    <scope>NUCLEOTIDE SEQUENCE [LARGE SCALE GENOMIC DNA]</scope>
    <source>
        <strain evidence="1 2">YU 961-1</strain>
    </source>
</reference>
<proteinExistence type="predicted"/>
<sequence length="56" mass="6473">MPDRQVPGSADVLAKPEHDQYREKHGVVVVCRDTRHQEQVYTRLRAMGLRCRVVSV</sequence>
<dbReference type="EMBL" id="PTIX01000027">
    <property type="protein sequence ID" value="PPK63508.1"/>
    <property type="molecule type" value="Genomic_DNA"/>
</dbReference>
<comment type="caution">
    <text evidence="1">The sequence shown here is derived from an EMBL/GenBank/DDBJ whole genome shotgun (WGS) entry which is preliminary data.</text>
</comment>
<dbReference type="AlphaFoldDB" id="A0A2S6GE43"/>
<organism evidence="1 2">
    <name type="scientific">Actinokineospora auranticolor</name>
    <dbReference type="NCBI Taxonomy" id="155976"/>
    <lineage>
        <taxon>Bacteria</taxon>
        <taxon>Bacillati</taxon>
        <taxon>Actinomycetota</taxon>
        <taxon>Actinomycetes</taxon>
        <taxon>Pseudonocardiales</taxon>
        <taxon>Pseudonocardiaceae</taxon>
        <taxon>Actinokineospora</taxon>
    </lineage>
</organism>
<name>A0A2S6GE43_9PSEU</name>
<gene>
    <name evidence="1" type="ORF">CLV40_12735</name>
</gene>
<evidence type="ECO:0000313" key="2">
    <source>
        <dbReference type="Proteomes" id="UP000239203"/>
    </source>
</evidence>